<protein>
    <submittedName>
        <fullName evidence="1">Uncharacterized protein</fullName>
    </submittedName>
</protein>
<keyword evidence="2" id="KW-1185">Reference proteome</keyword>
<comment type="caution">
    <text evidence="1">The sequence shown here is derived from an EMBL/GenBank/DDBJ whole genome shotgun (WGS) entry which is preliminary data.</text>
</comment>
<proteinExistence type="predicted"/>
<reference evidence="1" key="1">
    <citation type="submission" date="2019-08" db="EMBL/GenBank/DDBJ databases">
        <title>The genome of the North American firefly Photinus pyralis.</title>
        <authorList>
            <consortium name="Photinus pyralis genome working group"/>
            <person name="Fallon T.R."/>
            <person name="Sander Lower S.E."/>
            <person name="Weng J.-K."/>
        </authorList>
    </citation>
    <scope>NUCLEOTIDE SEQUENCE</scope>
    <source>
        <strain evidence="1">TRF0915ILg1</strain>
        <tissue evidence="1">Whole body</tissue>
    </source>
</reference>
<dbReference type="EMBL" id="VTPC01081321">
    <property type="protein sequence ID" value="KAF2887872.1"/>
    <property type="molecule type" value="Genomic_DNA"/>
</dbReference>
<evidence type="ECO:0000313" key="2">
    <source>
        <dbReference type="Proteomes" id="UP000801492"/>
    </source>
</evidence>
<name>A0A8K0CPF2_IGNLU</name>
<sequence>MGVPLYVGAGEIPNFKTFVLKGIDEPELQQSRVMDRWLKSGSSKLNYTSNQQTENNEINDGEPPSILKELVKKKQEKLASKETSLFHVQDEVNATIEKLNLWQKRVGNGELASFLFLHEFITSLANKIDADILKCITQNLESSQIRYPLNISTAFMLEGLSHAEEELLLELASDGFLKNKHNECTLTSF</sequence>
<dbReference type="AlphaFoldDB" id="A0A8K0CPF2"/>
<organism evidence="1 2">
    <name type="scientific">Ignelater luminosus</name>
    <name type="common">Cucubano</name>
    <name type="synonym">Pyrophorus luminosus</name>
    <dbReference type="NCBI Taxonomy" id="2038154"/>
    <lineage>
        <taxon>Eukaryota</taxon>
        <taxon>Metazoa</taxon>
        <taxon>Ecdysozoa</taxon>
        <taxon>Arthropoda</taxon>
        <taxon>Hexapoda</taxon>
        <taxon>Insecta</taxon>
        <taxon>Pterygota</taxon>
        <taxon>Neoptera</taxon>
        <taxon>Endopterygota</taxon>
        <taxon>Coleoptera</taxon>
        <taxon>Polyphaga</taxon>
        <taxon>Elateriformia</taxon>
        <taxon>Elateroidea</taxon>
        <taxon>Elateridae</taxon>
        <taxon>Agrypninae</taxon>
        <taxon>Pyrophorini</taxon>
        <taxon>Ignelater</taxon>
    </lineage>
</organism>
<gene>
    <name evidence="1" type="ORF">ILUMI_18301</name>
</gene>
<evidence type="ECO:0000313" key="1">
    <source>
        <dbReference type="EMBL" id="KAF2887872.1"/>
    </source>
</evidence>
<dbReference type="OrthoDB" id="6423979at2759"/>
<dbReference type="Proteomes" id="UP000801492">
    <property type="component" value="Unassembled WGS sequence"/>
</dbReference>
<accession>A0A8K0CPF2</accession>